<dbReference type="PANTHER" id="PTHR43244">
    <property type="match status" value="1"/>
</dbReference>
<dbReference type="NCBIfam" id="TIGR03885">
    <property type="entry name" value="flavin_revert"/>
    <property type="match status" value="1"/>
</dbReference>
<evidence type="ECO:0000313" key="3">
    <source>
        <dbReference type="EMBL" id="UXY16289.1"/>
    </source>
</evidence>
<dbReference type="SUPFAM" id="SSF51679">
    <property type="entry name" value="Bacterial luciferase-like"/>
    <property type="match status" value="1"/>
</dbReference>
<name>A0ABY6DPJ4_9NEIS</name>
<gene>
    <name evidence="3" type="ORF">N8I74_04525</name>
</gene>
<evidence type="ECO:0000313" key="4">
    <source>
        <dbReference type="Proteomes" id="UP001061302"/>
    </source>
</evidence>
<dbReference type="Proteomes" id="UP001061302">
    <property type="component" value="Chromosome"/>
</dbReference>
<evidence type="ECO:0000256" key="1">
    <source>
        <dbReference type="ARBA" id="ARBA00023002"/>
    </source>
</evidence>
<dbReference type="RefSeq" id="WP_263125745.1">
    <property type="nucleotide sequence ID" value="NZ_CP106753.1"/>
</dbReference>
<dbReference type="GO" id="GO:0016491">
    <property type="term" value="F:oxidoreductase activity"/>
    <property type="evidence" value="ECO:0007669"/>
    <property type="project" value="UniProtKB-KW"/>
</dbReference>
<dbReference type="EMBL" id="CP106753">
    <property type="protein sequence ID" value="UXY16289.1"/>
    <property type="molecule type" value="Genomic_DNA"/>
</dbReference>
<protein>
    <submittedName>
        <fullName evidence="3">TIGR03885 family FMN-dependent LLM class oxidoreductase</fullName>
        <ecNumber evidence="3">1.-.-.-</ecNumber>
    </submittedName>
</protein>
<reference evidence="3" key="1">
    <citation type="submission" date="2022-10" db="EMBL/GenBank/DDBJ databases">
        <title>Chitiniphilus purpureus sp. nov., a novel chitin-degrading bacterium isolated from crawfish pond sediment.</title>
        <authorList>
            <person name="Li K."/>
        </authorList>
    </citation>
    <scope>NUCLEOTIDE SEQUENCE</scope>
    <source>
        <strain evidence="3">CD1</strain>
    </source>
</reference>
<proteinExistence type="predicted"/>
<dbReference type="NCBIfam" id="TIGR03557">
    <property type="entry name" value="F420_G6P_family"/>
    <property type="match status" value="1"/>
</dbReference>
<dbReference type="InterPro" id="IPR036661">
    <property type="entry name" value="Luciferase-like_sf"/>
</dbReference>
<dbReference type="Pfam" id="PF00296">
    <property type="entry name" value="Bac_luciferase"/>
    <property type="match status" value="1"/>
</dbReference>
<keyword evidence="1 3" id="KW-0560">Oxidoreductase</keyword>
<dbReference type="InterPro" id="IPR019945">
    <property type="entry name" value="F420_G6P_DH-rel"/>
</dbReference>
<dbReference type="PANTHER" id="PTHR43244:SF1">
    <property type="entry name" value="5,10-METHYLENETETRAHYDROMETHANOPTERIN REDUCTASE"/>
    <property type="match status" value="1"/>
</dbReference>
<dbReference type="InterPro" id="IPR050564">
    <property type="entry name" value="F420-G6PD/mer"/>
</dbReference>
<dbReference type="CDD" id="cd01097">
    <property type="entry name" value="Tetrahydromethanopterin_reductase"/>
    <property type="match status" value="1"/>
</dbReference>
<keyword evidence="4" id="KW-1185">Reference proteome</keyword>
<evidence type="ECO:0000259" key="2">
    <source>
        <dbReference type="Pfam" id="PF00296"/>
    </source>
</evidence>
<dbReference type="EC" id="1.-.-.-" evidence="3"/>
<feature type="domain" description="Luciferase-like" evidence="2">
    <location>
        <begin position="7"/>
        <end position="286"/>
    </location>
</feature>
<dbReference type="InterPro" id="IPR011251">
    <property type="entry name" value="Luciferase-like_dom"/>
</dbReference>
<sequence length="332" mass="35871">MQPRLGYHASHEQFSPGALLGYLKAAQQAGFDCGMCSDHFHPWGEAQGQSGFAWSWLGAALQATDLPLGVVNAPAFRYHPALIAQAAATLAQMYPGRFWLAVGSGEAINEAILGQRWPDKAERNARLLEAVQLIRALWAGEQVTHHGLLQLVRARLYTLPAQPPALFAAALSPQTARWAGAWADGLITVSAHTETLRAIVEAFREGGGEGKPLYLQVKLSYAATDEAALAGAHVQWRTNVFAAELAEDVASPAAFDAMARYVTPADVARHVRVSSDPARHAHWLQQDLALGFDALLLHNVNGEQARFIETFGAKVLPQLRQAGANSPPTRNQ</sequence>
<dbReference type="Gene3D" id="3.20.20.30">
    <property type="entry name" value="Luciferase-like domain"/>
    <property type="match status" value="1"/>
</dbReference>
<dbReference type="InterPro" id="IPR023907">
    <property type="entry name" value="Non-F420_Flavin_OxRdtase"/>
</dbReference>
<organism evidence="3 4">
    <name type="scientific">Chitiniphilus purpureus</name>
    <dbReference type="NCBI Taxonomy" id="2981137"/>
    <lineage>
        <taxon>Bacteria</taxon>
        <taxon>Pseudomonadati</taxon>
        <taxon>Pseudomonadota</taxon>
        <taxon>Betaproteobacteria</taxon>
        <taxon>Neisseriales</taxon>
        <taxon>Chitinibacteraceae</taxon>
        <taxon>Chitiniphilus</taxon>
    </lineage>
</organism>
<accession>A0ABY6DPJ4</accession>